<protein>
    <submittedName>
        <fullName evidence="1">Uncharacterized protein</fullName>
    </submittedName>
</protein>
<proteinExistence type="predicted"/>
<dbReference type="Proteomes" id="UP000784294">
    <property type="component" value="Unassembled WGS sequence"/>
</dbReference>
<gene>
    <name evidence="1" type="ORF">PXEA_LOCUS3651</name>
</gene>
<evidence type="ECO:0000313" key="2">
    <source>
        <dbReference type="Proteomes" id="UP000784294"/>
    </source>
</evidence>
<accession>A0A448WF22</accession>
<organism evidence="1 2">
    <name type="scientific">Protopolystoma xenopodis</name>
    <dbReference type="NCBI Taxonomy" id="117903"/>
    <lineage>
        <taxon>Eukaryota</taxon>
        <taxon>Metazoa</taxon>
        <taxon>Spiralia</taxon>
        <taxon>Lophotrochozoa</taxon>
        <taxon>Platyhelminthes</taxon>
        <taxon>Monogenea</taxon>
        <taxon>Polyopisthocotylea</taxon>
        <taxon>Polystomatidea</taxon>
        <taxon>Polystomatidae</taxon>
        <taxon>Protopolystoma</taxon>
    </lineage>
</organism>
<keyword evidence="2" id="KW-1185">Reference proteome</keyword>
<dbReference type="EMBL" id="CAAALY010008344">
    <property type="protein sequence ID" value="VEL10211.1"/>
    <property type="molecule type" value="Genomic_DNA"/>
</dbReference>
<reference evidence="1" key="1">
    <citation type="submission" date="2018-11" db="EMBL/GenBank/DDBJ databases">
        <authorList>
            <consortium name="Pathogen Informatics"/>
        </authorList>
    </citation>
    <scope>NUCLEOTIDE SEQUENCE</scope>
</reference>
<sequence length="92" mass="10092">MLSPPCPQLQPRQNYIANSVLASGPKSPSISSCFTLDVHEAPPPYPEVVGCYVLEDPTPPHDFESTPEMAHKYNRLSRPSCSLPLEGMHKCA</sequence>
<dbReference type="AlphaFoldDB" id="A0A448WF22"/>
<name>A0A448WF22_9PLAT</name>
<comment type="caution">
    <text evidence="1">The sequence shown here is derived from an EMBL/GenBank/DDBJ whole genome shotgun (WGS) entry which is preliminary data.</text>
</comment>
<evidence type="ECO:0000313" key="1">
    <source>
        <dbReference type="EMBL" id="VEL10211.1"/>
    </source>
</evidence>